<dbReference type="RefSeq" id="WP_344878559.1">
    <property type="nucleotide sequence ID" value="NZ_BAABCJ010000001.1"/>
</dbReference>
<dbReference type="Proteomes" id="UP001501536">
    <property type="component" value="Unassembled WGS sequence"/>
</dbReference>
<evidence type="ECO:0008006" key="3">
    <source>
        <dbReference type="Google" id="ProtNLM"/>
    </source>
</evidence>
<evidence type="ECO:0000313" key="1">
    <source>
        <dbReference type="EMBL" id="GAA3692739.1"/>
    </source>
</evidence>
<evidence type="ECO:0000313" key="2">
    <source>
        <dbReference type="Proteomes" id="UP001501536"/>
    </source>
</evidence>
<keyword evidence="2" id="KW-1185">Reference proteome</keyword>
<accession>A0ABP7CPI6</accession>
<comment type="caution">
    <text evidence="1">The sequence shown here is derived from an EMBL/GenBank/DDBJ whole genome shotgun (WGS) entry which is preliminary data.</text>
</comment>
<organism evidence="1 2">
    <name type="scientific">Zhihengliuella alba</name>
    <dbReference type="NCBI Taxonomy" id="547018"/>
    <lineage>
        <taxon>Bacteria</taxon>
        <taxon>Bacillati</taxon>
        <taxon>Actinomycetota</taxon>
        <taxon>Actinomycetes</taxon>
        <taxon>Micrococcales</taxon>
        <taxon>Micrococcaceae</taxon>
        <taxon>Zhihengliuella</taxon>
    </lineage>
</organism>
<gene>
    <name evidence="1" type="ORF">GCM10022377_01500</name>
</gene>
<reference evidence="2" key="1">
    <citation type="journal article" date="2019" name="Int. J. Syst. Evol. Microbiol.">
        <title>The Global Catalogue of Microorganisms (GCM) 10K type strain sequencing project: providing services to taxonomists for standard genome sequencing and annotation.</title>
        <authorList>
            <consortium name="The Broad Institute Genomics Platform"/>
            <consortium name="The Broad Institute Genome Sequencing Center for Infectious Disease"/>
            <person name="Wu L."/>
            <person name="Ma J."/>
        </authorList>
    </citation>
    <scope>NUCLEOTIDE SEQUENCE [LARGE SCALE GENOMIC DNA]</scope>
    <source>
        <strain evidence="2">JCM 16961</strain>
    </source>
</reference>
<protein>
    <recommendedName>
        <fullName evidence="3">ADP-ribosylglycohydrolase</fullName>
    </recommendedName>
</protein>
<name>A0ABP7CPI6_9MICC</name>
<proteinExistence type="predicted"/>
<dbReference type="EMBL" id="BAABCJ010000001">
    <property type="protein sequence ID" value="GAA3692739.1"/>
    <property type="molecule type" value="Genomic_DNA"/>
</dbReference>
<sequence>MSLPTTPPSASVDAFLDRATALWAAPGLAAAPDELDALHLLHLYLTDGLLEALEWANQGVGSDEAACMWLAALRWYRRTTGAFPSGAPQPLDRWIDELVAEVPAERTIPAPEEIESALAGVEMGSTSRPNASGTASTAALVCATVPGLLPHTPEVTARHLGTDAAALVVRRELFEAAGATAATVRRLVWARDTETVLSELQAEHRDVPGLGPALAAVAAAGGPEGAAERLAASAGDAGTLGLALALVGAAHGTAALPNGWGARPASALAVETARRWRTLVLPA</sequence>